<protein>
    <submittedName>
        <fullName evidence="1">Uncharacterized protein</fullName>
    </submittedName>
</protein>
<dbReference type="Proteomes" id="UP000809137">
    <property type="component" value="Unassembled WGS sequence"/>
</dbReference>
<keyword evidence="2" id="KW-1185">Reference proteome</keyword>
<accession>A0ABS1Z837</accession>
<dbReference type="GeneID" id="84691866"/>
<name>A0ABS1Z837_9GAMM</name>
<proteinExistence type="predicted"/>
<gene>
    <name evidence="1" type="ORF">JJB79_12725</name>
</gene>
<reference evidence="1 2" key="1">
    <citation type="submission" date="2021-01" db="EMBL/GenBank/DDBJ databases">
        <title>Complete genome sequence of Pantoea eucrina OB49, a heavy metal tolerant bacterium with PGPR potential isolated from wheat in Algeria.</title>
        <authorList>
            <person name="Lekired A."/>
            <person name="Ouzari I.H."/>
        </authorList>
    </citation>
    <scope>NUCLEOTIDE SEQUENCE [LARGE SCALE GENOMIC DNA]</scope>
    <source>
        <strain evidence="1 2">OB49</strain>
    </source>
</reference>
<evidence type="ECO:0000313" key="2">
    <source>
        <dbReference type="Proteomes" id="UP000809137"/>
    </source>
</evidence>
<dbReference type="RefSeq" id="WP_144380220.1">
    <property type="nucleotide sequence ID" value="NZ_CP083448.1"/>
</dbReference>
<dbReference type="EMBL" id="JAFCXS010000009">
    <property type="protein sequence ID" value="MBM0748276.1"/>
    <property type="molecule type" value="Genomic_DNA"/>
</dbReference>
<comment type="caution">
    <text evidence="1">The sequence shown here is derived from an EMBL/GenBank/DDBJ whole genome shotgun (WGS) entry which is preliminary data.</text>
</comment>
<organism evidence="1 2">
    <name type="scientific">Pantoea eucrina</name>
    <dbReference type="NCBI Taxonomy" id="472693"/>
    <lineage>
        <taxon>Bacteria</taxon>
        <taxon>Pseudomonadati</taxon>
        <taxon>Pseudomonadota</taxon>
        <taxon>Gammaproteobacteria</taxon>
        <taxon>Enterobacterales</taxon>
        <taxon>Erwiniaceae</taxon>
        <taxon>Pantoea</taxon>
    </lineage>
</organism>
<sequence>MINIMRQLKRKRHAKKFGNFTQIFESAVAIPGSGCALIRRQLPVMLLKTASEYALSPAKTKCFEGCHVKLCSYKFILNNAVLVEVHNGE</sequence>
<evidence type="ECO:0000313" key="1">
    <source>
        <dbReference type="EMBL" id="MBM0748276.1"/>
    </source>
</evidence>